<dbReference type="Proteomes" id="UP000319432">
    <property type="component" value="Chromosome"/>
</dbReference>
<accession>A0A518VCE2</accession>
<feature type="signal peptide" evidence="1">
    <location>
        <begin position="1"/>
        <end position="21"/>
    </location>
</feature>
<dbReference type="EMBL" id="CP033464">
    <property type="protein sequence ID" value="QDX94657.1"/>
    <property type="molecule type" value="Genomic_DNA"/>
</dbReference>
<dbReference type="OrthoDB" id="2588872at2"/>
<sequence length="226" mass="25353">MKIQKHLAISLSILSIISANAGTSFAAQLPVKKATVQTNQSQIVRDKIFKLSDPTLNGAIKDGKKTSEQYNLFMKSYDLPVIENKIKLFNPTAEVVTPYNLVFSESYYYNQQMKPYTLAQAKQTAASFKGYIPFSITTYGNDVNYLDSSSAVLKQGNKVIQPLSIDGKDEMPSYTEYYPKTPSYRAIIVASFPLDQIDFSKEATLVYMYAGQELSVSYKVNFGLYK</sequence>
<keyword evidence="3" id="KW-1185">Reference proteome</keyword>
<gene>
    <name evidence="2" type="ORF">EEL30_21695</name>
</gene>
<keyword evidence="1" id="KW-0732">Signal</keyword>
<protein>
    <submittedName>
        <fullName evidence="2">Uncharacterized protein</fullName>
    </submittedName>
</protein>
<name>A0A518VCE2_BRELA</name>
<evidence type="ECO:0000313" key="3">
    <source>
        <dbReference type="Proteomes" id="UP000319432"/>
    </source>
</evidence>
<reference evidence="2 3" key="1">
    <citation type="submission" date="2018-11" db="EMBL/GenBank/DDBJ databases">
        <title>Phylogenetic determinants of toxin gene distribution in genomes of Brevibacillus laterosporus.</title>
        <authorList>
            <person name="Glare T.R."/>
            <person name="Durrant A."/>
            <person name="Berry C."/>
            <person name="Palma L."/>
            <person name="Ormskirk M."/>
            <person name="Cox M.O."/>
        </authorList>
    </citation>
    <scope>NUCLEOTIDE SEQUENCE [LARGE SCALE GENOMIC DNA]</scope>
    <source>
        <strain evidence="2 3">1821L</strain>
    </source>
</reference>
<organism evidence="2 3">
    <name type="scientific">Brevibacillus laterosporus</name>
    <name type="common">Bacillus laterosporus</name>
    <dbReference type="NCBI Taxonomy" id="1465"/>
    <lineage>
        <taxon>Bacteria</taxon>
        <taxon>Bacillati</taxon>
        <taxon>Bacillota</taxon>
        <taxon>Bacilli</taxon>
        <taxon>Bacillales</taxon>
        <taxon>Paenibacillaceae</taxon>
        <taxon>Brevibacillus</taxon>
    </lineage>
</organism>
<evidence type="ECO:0000313" key="2">
    <source>
        <dbReference type="EMBL" id="QDX94657.1"/>
    </source>
</evidence>
<proteinExistence type="predicted"/>
<dbReference type="AlphaFoldDB" id="A0A518VCE2"/>
<evidence type="ECO:0000256" key="1">
    <source>
        <dbReference type="SAM" id="SignalP"/>
    </source>
</evidence>
<feature type="chain" id="PRO_5038360727" evidence="1">
    <location>
        <begin position="22"/>
        <end position="226"/>
    </location>
</feature>